<dbReference type="Gene3D" id="3.80.10.10">
    <property type="entry name" value="Ribonuclease Inhibitor"/>
    <property type="match status" value="1"/>
</dbReference>
<dbReference type="PIR" id="C86242">
    <property type="entry name" value="C86242"/>
</dbReference>
<gene>
    <name evidence="5" type="primary">T16B5.1</name>
</gene>
<reference evidence="5" key="1">
    <citation type="submission" date="1999-05" db="EMBL/GenBank/DDBJ databases">
        <authorList>
            <person name="Theologis"/>
        </authorList>
    </citation>
    <scope>NUCLEOTIDE SEQUENCE</scope>
</reference>
<dbReference type="InterPro" id="IPR046959">
    <property type="entry name" value="PRK1-6/SRF4-like"/>
</dbReference>
<dbReference type="InterPro" id="IPR013210">
    <property type="entry name" value="LRR_N_plant-typ"/>
</dbReference>
<protein>
    <submittedName>
        <fullName evidence="5">T16B5.1</fullName>
    </submittedName>
</protein>
<dbReference type="InterPro" id="IPR032675">
    <property type="entry name" value="LRR_dom_sf"/>
</dbReference>
<feature type="chain" id="PRO_5004333397" evidence="3">
    <location>
        <begin position="33"/>
        <end position="105"/>
    </location>
</feature>
<evidence type="ECO:0000256" key="1">
    <source>
        <dbReference type="ARBA" id="ARBA00022614"/>
    </source>
</evidence>
<keyword evidence="3" id="KW-0732">Signal</keyword>
<name>Q9SAB8_ARATH</name>
<accession>Q9SAB8</accession>
<dbReference type="PANTHER" id="PTHR48007">
    <property type="entry name" value="LEUCINE-RICH REPEAT RECEPTOR-LIKE PROTEIN KINASE PXC1"/>
    <property type="match status" value="1"/>
</dbReference>
<evidence type="ECO:0000259" key="4">
    <source>
        <dbReference type="Pfam" id="PF08263"/>
    </source>
</evidence>
<dbReference type="PANTHER" id="PTHR48007:SF25">
    <property type="entry name" value="LEUCINE-RICH REPEAT PROTEIN KINASE FAMILY PROTEIN"/>
    <property type="match status" value="1"/>
</dbReference>
<feature type="domain" description="Leucine-rich repeat-containing N-terminal plant-type" evidence="4">
    <location>
        <begin position="32"/>
        <end position="64"/>
    </location>
</feature>
<keyword evidence="1" id="KW-0433">Leucine-rich repeat</keyword>
<proteinExistence type="predicted"/>
<sequence>MASSSSSSSSSTVSFVVFAFTVFFCLVTPARSSDVEALLSLKSSIDPSNSISWRGTDLCNWQGVRECMNGRVSKLVLEYLNLTGSLNEKSLNQLDQLRVLSFKAN</sequence>
<dbReference type="Pfam" id="PF08263">
    <property type="entry name" value="LRRNT_2"/>
    <property type="match status" value="1"/>
</dbReference>
<organism evidence="5">
    <name type="scientific">Arabidopsis thaliana</name>
    <name type="common">Mouse-ear cress</name>
    <dbReference type="NCBI Taxonomy" id="3702"/>
    <lineage>
        <taxon>Eukaryota</taxon>
        <taxon>Viridiplantae</taxon>
        <taxon>Streptophyta</taxon>
        <taxon>Embryophyta</taxon>
        <taxon>Tracheophyta</taxon>
        <taxon>Spermatophyta</taxon>
        <taxon>Magnoliopsida</taxon>
        <taxon>eudicotyledons</taxon>
        <taxon>Gunneridae</taxon>
        <taxon>Pentapetalae</taxon>
        <taxon>rosids</taxon>
        <taxon>malvids</taxon>
        <taxon>Brassicales</taxon>
        <taxon>Brassicaceae</taxon>
        <taxon>Camelineae</taxon>
        <taxon>Arabidopsis</taxon>
    </lineage>
</organism>
<evidence type="ECO:0000256" key="3">
    <source>
        <dbReference type="SAM" id="SignalP"/>
    </source>
</evidence>
<feature type="non-terminal residue" evidence="5">
    <location>
        <position position="105"/>
    </location>
</feature>
<evidence type="ECO:0000256" key="2">
    <source>
        <dbReference type="ARBA" id="ARBA00022737"/>
    </source>
</evidence>
<evidence type="ECO:0000313" key="5">
    <source>
        <dbReference type="EMBL" id="AAD31328.1"/>
    </source>
</evidence>
<feature type="signal peptide" evidence="3">
    <location>
        <begin position="1"/>
        <end position="32"/>
    </location>
</feature>
<dbReference type="AlphaFoldDB" id="Q9SAB8"/>
<reference key="2">
    <citation type="journal article" date="2000" name="Nature">
        <title>Sequence and analysis of chromosome 1 of the plant Arabidopsis thaliana.</title>
        <authorList>
            <person name="Theologis A."/>
            <person name="Ecker J.R."/>
            <person name="Palm C.J."/>
            <person name="Federspiel N.A."/>
            <person name="Kaul S."/>
            <person name="White O."/>
            <person name="Alonso J."/>
            <person name="Altafi H."/>
            <person name="Araujo R."/>
            <person name="Bowman C.L."/>
            <person name="Brooks S.Y."/>
            <person name="Buehler E."/>
            <person name="Chan A."/>
            <person name="Chao Q."/>
            <person name="Chen H."/>
            <person name="Cheuk R.F."/>
            <person name="Chin C.W."/>
            <person name="Chung M.K."/>
            <person name="Conn L."/>
            <person name="Conway A.B."/>
            <person name="Conway A.R."/>
            <person name="Creasy T.H."/>
            <person name="Dewar K."/>
            <person name="Dunn P."/>
            <person name="Etgu P."/>
            <person name="Feldblyum T.V."/>
            <person name="Feng J."/>
            <person name="Fong B."/>
            <person name="Fujii C.Y."/>
            <person name="Gill J.E."/>
            <person name="Goldsmith A.D."/>
            <person name="Haas B."/>
            <person name="Hansen N.F."/>
            <person name="Hughes B."/>
            <person name="Huizar L."/>
            <person name="Hunter J.L."/>
            <person name="Jenkins J."/>
            <person name="Johnson-Hopson C."/>
            <person name="Khan S."/>
            <person name="Khaykin E."/>
            <person name="Kim C.J."/>
            <person name="Koo H.L."/>
            <person name="Kremenetskaia I."/>
            <person name="Kurtz D.B."/>
            <person name="Kwan A."/>
            <person name="Lam B."/>
            <person name="Langin-Hooper S."/>
            <person name="Lee A."/>
            <person name="Lee J.M."/>
            <person name="Lenz C.A."/>
            <person name="Li J.H."/>
            <person name="Li Y."/>
            <person name="Lin X."/>
            <person name="Liu S.X."/>
            <person name="Liu Z.A."/>
            <person name="Luros J.S."/>
            <person name="Maiti R."/>
            <person name="Marziali A."/>
            <person name="Militscher J."/>
            <person name="Miranda M."/>
            <person name="Nguyen M."/>
            <person name="Nierman W.C."/>
            <person name="Osborne B.I."/>
            <person name="Pai G."/>
            <person name="Peterson J."/>
            <person name="Pham P.K."/>
            <person name="Rizzo M."/>
            <person name="Rooney T."/>
            <person name="Rowley D."/>
            <person name="Sakano H."/>
            <person name="Salzberg S.L."/>
            <person name="Schwartz J.R."/>
            <person name="Shinn P."/>
            <person name="Southwick A.M."/>
            <person name="Sun H."/>
            <person name="Tallon L.J."/>
            <person name="Tambunga G."/>
            <person name="Toriumi M.J."/>
            <person name="Town C.D."/>
            <person name="Utterback T."/>
            <person name="Van Aken S."/>
            <person name="Vaysberg M."/>
            <person name="Vysotskaia V.S."/>
            <person name="Walker M."/>
            <person name="Wu D."/>
            <person name="Yu G."/>
            <person name="Fraser C.M."/>
            <person name="Venter J.C."/>
            <person name="Davis R.W."/>
        </authorList>
    </citation>
    <scope>NUCLEOTIDE SEQUENCE [LARGE SCALE GENOMIC DNA]</scope>
    <source>
        <strain>cv. Columbia</strain>
    </source>
</reference>
<keyword evidence="2" id="KW-0677">Repeat</keyword>
<dbReference type="EMBL" id="AC007354">
    <property type="protein sequence ID" value="AAD31328.1"/>
    <property type="molecule type" value="Genomic_DNA"/>
</dbReference>
<reference evidence="5" key="3">
    <citation type="submission" date="2001-01" db="EMBL/GenBank/DDBJ databases">
        <title>Arabidopsis thaliana chromosome 1 BAC T16B5 sequence.</title>
        <authorList>
            <person name="Vysotskaia V.S."/>
            <person name="Schwartz J.R."/>
            <person name="Yu G."/>
            <person name="Toriumi M."/>
            <person name="Lenz C."/>
            <person name="Liu S."/>
            <person name="Lee J."/>
            <person name="Liu A."/>
            <person name="Li J."/>
            <person name="Kremenetskaia I."/>
            <person name="Luros J."/>
            <person name="Gonzalez A."/>
            <person name="Altafi H."/>
            <person name="Araujo R."/>
            <person name="Chao Q."/>
            <person name="Conn L."/>
            <person name="Conway A.B."/>
            <person name="Dunn P."/>
            <person name="Hansen N."/>
            <person name="Huizar L."/>
            <person name="Kim C."/>
            <person name="Palm C."/>
            <person name="Rowley D."/>
            <person name="Shinn P."/>
            <person name="Walker M."/>
            <person name="Davis R.W."/>
            <person name="Ecker J.R."/>
            <person name="Federspiel N.A."/>
            <person name="Theologis A."/>
        </authorList>
    </citation>
    <scope>NUCLEOTIDE SEQUENCE</scope>
</reference>